<dbReference type="Gene3D" id="4.10.1000.10">
    <property type="entry name" value="Zinc finger, CCCH-type"/>
    <property type="match status" value="2"/>
</dbReference>
<evidence type="ECO:0000256" key="1">
    <source>
        <dbReference type="ARBA" id="ARBA00022723"/>
    </source>
</evidence>
<dbReference type="PANTHER" id="PTHR46156:SF1">
    <property type="entry name" value="ZINC FINGER CCCH DOMAIN-CONTAINING PROTEIN 3"/>
    <property type="match status" value="1"/>
</dbReference>
<organism evidence="7 8">
    <name type="scientific">Operophtera brumata</name>
    <name type="common">Winter moth</name>
    <name type="synonym">Phalaena brumata</name>
    <dbReference type="NCBI Taxonomy" id="104452"/>
    <lineage>
        <taxon>Eukaryota</taxon>
        <taxon>Metazoa</taxon>
        <taxon>Ecdysozoa</taxon>
        <taxon>Arthropoda</taxon>
        <taxon>Hexapoda</taxon>
        <taxon>Insecta</taxon>
        <taxon>Pterygota</taxon>
        <taxon>Neoptera</taxon>
        <taxon>Endopterygota</taxon>
        <taxon>Lepidoptera</taxon>
        <taxon>Glossata</taxon>
        <taxon>Ditrysia</taxon>
        <taxon>Geometroidea</taxon>
        <taxon>Geometridae</taxon>
        <taxon>Larentiinae</taxon>
        <taxon>Operophtera</taxon>
    </lineage>
</organism>
<name>A0A0L7KUY3_OPEBR</name>
<dbReference type="InterPro" id="IPR000571">
    <property type="entry name" value="Znf_CCCH"/>
</dbReference>
<dbReference type="STRING" id="104452.A0A0L7KUY3"/>
<dbReference type="InterPro" id="IPR036855">
    <property type="entry name" value="Znf_CCCH_sf"/>
</dbReference>
<feature type="domain" description="C3H1-type" evidence="6">
    <location>
        <begin position="363"/>
        <end position="389"/>
    </location>
</feature>
<dbReference type="Proteomes" id="UP000037510">
    <property type="component" value="Unassembled WGS sequence"/>
</dbReference>
<dbReference type="PROSITE" id="PS50103">
    <property type="entry name" value="ZF_C3H1"/>
    <property type="match status" value="3"/>
</dbReference>
<feature type="compositionally biased region" description="Basic and acidic residues" evidence="5">
    <location>
        <begin position="455"/>
        <end position="466"/>
    </location>
</feature>
<evidence type="ECO:0000256" key="4">
    <source>
        <dbReference type="PROSITE-ProRule" id="PRU00723"/>
    </source>
</evidence>
<feature type="region of interest" description="Disordered" evidence="5">
    <location>
        <begin position="447"/>
        <end position="466"/>
    </location>
</feature>
<reference evidence="7 8" key="1">
    <citation type="journal article" date="2015" name="Genome Biol. Evol.">
        <title>The genome of winter moth (Operophtera brumata) provides a genomic perspective on sexual dimorphism and phenology.</title>
        <authorList>
            <person name="Derks M.F."/>
            <person name="Smit S."/>
            <person name="Salis L."/>
            <person name="Schijlen E."/>
            <person name="Bossers A."/>
            <person name="Mateman C."/>
            <person name="Pijl A.S."/>
            <person name="de Ridder D."/>
            <person name="Groenen M.A."/>
            <person name="Visser M.E."/>
            <person name="Megens H.J."/>
        </authorList>
    </citation>
    <scope>NUCLEOTIDE SEQUENCE [LARGE SCALE GENOMIC DNA]</scope>
    <source>
        <strain evidence="7">WM2013NL</strain>
        <tissue evidence="7">Head and thorax</tissue>
    </source>
</reference>
<feature type="zinc finger region" description="C3H1-type" evidence="4">
    <location>
        <begin position="307"/>
        <end position="337"/>
    </location>
</feature>
<evidence type="ECO:0000259" key="6">
    <source>
        <dbReference type="PROSITE" id="PS50103"/>
    </source>
</evidence>
<dbReference type="AlphaFoldDB" id="A0A0L7KUY3"/>
<feature type="zinc finger region" description="C3H1-type" evidence="4">
    <location>
        <begin position="363"/>
        <end position="389"/>
    </location>
</feature>
<dbReference type="SMART" id="SM00356">
    <property type="entry name" value="ZnF_C3H1"/>
    <property type="match status" value="4"/>
</dbReference>
<feature type="zinc finger region" description="C3H1-type" evidence="4">
    <location>
        <begin position="390"/>
        <end position="417"/>
    </location>
</feature>
<evidence type="ECO:0000313" key="7">
    <source>
        <dbReference type="EMBL" id="KOB67058.1"/>
    </source>
</evidence>
<gene>
    <name evidence="7" type="ORF">OBRU01_18619</name>
</gene>
<dbReference type="EMBL" id="JTDY01005382">
    <property type="protein sequence ID" value="KOB67058.1"/>
    <property type="molecule type" value="Genomic_DNA"/>
</dbReference>
<keyword evidence="3 4" id="KW-0862">Zinc</keyword>
<evidence type="ECO:0000256" key="3">
    <source>
        <dbReference type="ARBA" id="ARBA00022833"/>
    </source>
</evidence>
<feature type="domain" description="C3H1-type" evidence="6">
    <location>
        <begin position="390"/>
        <end position="417"/>
    </location>
</feature>
<feature type="domain" description="C3H1-type" evidence="6">
    <location>
        <begin position="307"/>
        <end position="337"/>
    </location>
</feature>
<evidence type="ECO:0000256" key="2">
    <source>
        <dbReference type="ARBA" id="ARBA00022771"/>
    </source>
</evidence>
<dbReference type="PANTHER" id="PTHR46156">
    <property type="entry name" value="CCCH ZINGC FINGER"/>
    <property type="match status" value="1"/>
</dbReference>
<keyword evidence="8" id="KW-1185">Reference proteome</keyword>
<evidence type="ECO:0000313" key="8">
    <source>
        <dbReference type="Proteomes" id="UP000037510"/>
    </source>
</evidence>
<accession>A0A0L7KUY3</accession>
<keyword evidence="1 4" id="KW-0479">Metal-binding</keyword>
<evidence type="ECO:0000256" key="5">
    <source>
        <dbReference type="SAM" id="MobiDB-lite"/>
    </source>
</evidence>
<dbReference type="GO" id="GO:0008270">
    <property type="term" value="F:zinc ion binding"/>
    <property type="evidence" value="ECO:0007669"/>
    <property type="project" value="UniProtKB-KW"/>
</dbReference>
<proteinExistence type="predicted"/>
<feature type="non-terminal residue" evidence="7">
    <location>
        <position position="1"/>
    </location>
</feature>
<dbReference type="SUPFAM" id="SSF90229">
    <property type="entry name" value="CCCH zinc finger"/>
    <property type="match status" value="1"/>
</dbReference>
<sequence>MSIFWMNGDKRSEVTNILNELNNIVISDTENHKTGLVDRVCCKTDRKINRVYINPNFNRQDTIPISSSSMYLNPNFSHGTSNLYHHNRQEHVAQNLYHHNRQEHVAQNLYHHNRQGPKDQNSKARIHVNPNFIRNANAYNPVVANHPEPSATKLPSMLSSSITYSTCKEINQNNKNSQAPSMNVTKSRYCLVRQKENLLTKTLISRPVTTTVRVNKYKSVSINVVKNNLATANLTKNTPSQNAKYKTSFEPIQACTNNTRFKFVKSNTATVSNQNETKQVAARRSSIINKNILKTAARKTTYKLVLKKNNIPCPLFKKYGKCLRKVRGNCVYLHDKKHVSICRKFLKGICHDKDCLLSHDLTDKKMPTCYFYLQGACTKESCPYLHVKLNEKTKICLDFLRGYCEKGDKCLFRHINACLDMASNRLCLKKHSTASKTNSVVKVKSRKKSLVTQSQEHRNARRNFEGGPAKEQRYYKELVEDKSSGEMCDTIKPSRIKLGTLPSFIQL</sequence>
<comment type="caution">
    <text evidence="7">The sequence shown here is derived from an EMBL/GenBank/DDBJ whole genome shotgun (WGS) entry which is preliminary data.</text>
</comment>
<dbReference type="GO" id="GO:0005634">
    <property type="term" value="C:nucleus"/>
    <property type="evidence" value="ECO:0007669"/>
    <property type="project" value="TreeGrafter"/>
</dbReference>
<protein>
    <recommendedName>
        <fullName evidence="6">C3H1-type domain-containing protein</fullName>
    </recommendedName>
</protein>
<keyword evidence="2 4" id="KW-0863">Zinc-finger</keyword>